<dbReference type="GO" id="GO:0006281">
    <property type="term" value="P:DNA repair"/>
    <property type="evidence" value="ECO:0007669"/>
    <property type="project" value="InterPro"/>
</dbReference>
<dbReference type="GO" id="GO:0003677">
    <property type="term" value="F:DNA binding"/>
    <property type="evidence" value="ECO:0007669"/>
    <property type="project" value="InterPro"/>
</dbReference>
<dbReference type="SUPFAM" id="SSF50249">
    <property type="entry name" value="Nucleic acid-binding proteins"/>
    <property type="match status" value="1"/>
</dbReference>
<evidence type="ECO:0000256" key="3">
    <source>
        <dbReference type="ARBA" id="ARBA00023242"/>
    </source>
</evidence>
<dbReference type="GO" id="GO:0006310">
    <property type="term" value="P:DNA recombination"/>
    <property type="evidence" value="ECO:0007669"/>
    <property type="project" value="InterPro"/>
</dbReference>
<sequence length="109" mass="11588">MQGINVSAPAPRVNFELLGQNIGKKVRLVGKVEGIQGNSLQLRAADDGVVTVMLRGAAPSDLFVEVEGLVDSPTTLKEDSSTGFGNSFDLGNYNELCKLSNGEFKSLFV</sequence>
<dbReference type="InterPro" id="IPR013970">
    <property type="entry name" value="Rfa2"/>
</dbReference>
<organism evidence="4 5">
    <name type="scientific">Prototheca wickerhamii</name>
    <dbReference type="NCBI Taxonomy" id="3111"/>
    <lineage>
        <taxon>Eukaryota</taxon>
        <taxon>Viridiplantae</taxon>
        <taxon>Chlorophyta</taxon>
        <taxon>core chlorophytes</taxon>
        <taxon>Trebouxiophyceae</taxon>
        <taxon>Chlorellales</taxon>
        <taxon>Chlorellaceae</taxon>
        <taxon>Prototheca</taxon>
    </lineage>
</organism>
<dbReference type="Proteomes" id="UP001255856">
    <property type="component" value="Unassembled WGS sequence"/>
</dbReference>
<dbReference type="PANTHER" id="PTHR47058">
    <property type="entry name" value="REPLICATION PROTEIN A 14 KDA SUBUNIT A-RELATED"/>
    <property type="match status" value="1"/>
</dbReference>
<keyword evidence="3" id="KW-0539">Nucleus</keyword>
<dbReference type="GO" id="GO:0031981">
    <property type="term" value="C:nuclear lumen"/>
    <property type="evidence" value="ECO:0007669"/>
    <property type="project" value="UniProtKB-ARBA"/>
</dbReference>
<evidence type="ECO:0000313" key="4">
    <source>
        <dbReference type="EMBL" id="KAK2076420.1"/>
    </source>
</evidence>
<comment type="subcellular location">
    <subcellularLocation>
        <location evidence="1">Nucleus</location>
    </subcellularLocation>
</comment>
<evidence type="ECO:0000256" key="1">
    <source>
        <dbReference type="ARBA" id="ARBA00004123"/>
    </source>
</evidence>
<dbReference type="GO" id="GO:0006260">
    <property type="term" value="P:DNA replication"/>
    <property type="evidence" value="ECO:0007669"/>
    <property type="project" value="InterPro"/>
</dbReference>
<comment type="similarity">
    <text evidence="2">Belongs to the replication factor A protein 3 family.</text>
</comment>
<reference evidence="4" key="1">
    <citation type="submission" date="2021-01" db="EMBL/GenBank/DDBJ databases">
        <authorList>
            <person name="Eckstrom K.M.E."/>
        </authorList>
    </citation>
    <scope>NUCLEOTIDE SEQUENCE</scope>
    <source>
        <strain evidence="4">UVCC 0001</strain>
    </source>
</reference>
<dbReference type="EMBL" id="JASFZW010000010">
    <property type="protein sequence ID" value="KAK2076420.1"/>
    <property type="molecule type" value="Genomic_DNA"/>
</dbReference>
<dbReference type="Gene3D" id="2.40.50.140">
    <property type="entry name" value="Nucleic acid-binding proteins"/>
    <property type="match status" value="1"/>
</dbReference>
<dbReference type="PANTHER" id="PTHR47058:SF3">
    <property type="entry name" value="REPLICATION PROTEIN A 14 KDA SUBUNIT A-RELATED"/>
    <property type="match status" value="1"/>
</dbReference>
<dbReference type="AlphaFoldDB" id="A0AAD9IFU1"/>
<keyword evidence="5" id="KW-1185">Reference proteome</keyword>
<name>A0AAD9IFU1_PROWI</name>
<comment type="caution">
    <text evidence="4">The sequence shown here is derived from an EMBL/GenBank/DDBJ whole genome shotgun (WGS) entry which is preliminary data.</text>
</comment>
<evidence type="ECO:0000313" key="5">
    <source>
        <dbReference type="Proteomes" id="UP001255856"/>
    </source>
</evidence>
<evidence type="ECO:0008006" key="6">
    <source>
        <dbReference type="Google" id="ProtNLM"/>
    </source>
</evidence>
<evidence type="ECO:0000256" key="2">
    <source>
        <dbReference type="ARBA" id="ARBA00009761"/>
    </source>
</evidence>
<dbReference type="CDD" id="cd04479">
    <property type="entry name" value="RPA3"/>
    <property type="match status" value="1"/>
</dbReference>
<gene>
    <name evidence="4" type="ORF">QBZ16_000945</name>
</gene>
<dbReference type="InterPro" id="IPR012340">
    <property type="entry name" value="NA-bd_OB-fold"/>
</dbReference>
<protein>
    <recommendedName>
        <fullName evidence="6">Replication factor A protein 3</fullName>
    </recommendedName>
</protein>
<dbReference type="Pfam" id="PF08661">
    <property type="entry name" value="Rep_fac-A_3"/>
    <property type="match status" value="1"/>
</dbReference>
<accession>A0AAD9IFU1</accession>
<proteinExistence type="inferred from homology"/>